<dbReference type="GO" id="GO:0006412">
    <property type="term" value="P:translation"/>
    <property type="evidence" value="ECO:0007669"/>
    <property type="project" value="UniProtKB-UniRule"/>
</dbReference>
<dbReference type="SUPFAM" id="SSF52161">
    <property type="entry name" value="Ribosomal protein L13"/>
    <property type="match status" value="1"/>
</dbReference>
<comment type="function">
    <text evidence="4">This protein is one of the early assembly proteins of the 50S ribosomal subunit, although it is not seen to bind rRNA by itself. It is important during the early stages of 50S assembly.</text>
</comment>
<evidence type="ECO:0000256" key="2">
    <source>
        <dbReference type="ARBA" id="ARBA00022980"/>
    </source>
</evidence>
<dbReference type="GO" id="GO:0003735">
    <property type="term" value="F:structural constituent of ribosome"/>
    <property type="evidence" value="ECO:0007669"/>
    <property type="project" value="InterPro"/>
</dbReference>
<dbReference type="InterPro" id="IPR005822">
    <property type="entry name" value="Ribosomal_uL13"/>
</dbReference>
<dbReference type="HAMAP" id="MF_01366">
    <property type="entry name" value="Ribosomal_uL13"/>
    <property type="match status" value="1"/>
</dbReference>
<protein>
    <recommendedName>
        <fullName evidence="4">Large ribosomal subunit protein uL13</fullName>
    </recommendedName>
</protein>
<gene>
    <name evidence="4" type="primary">rplM</name>
    <name evidence="5" type="ORF">AZI86_08940</name>
</gene>
<sequence length="146" mass="16714">MKTFNAKAEEVERKWWIVDAADQKVGRVATHVANILRGKNKAIYTPNVDTGDFVVVINTDKMELSGTKWDDKKYYRHSRFFGSMKEMTAAQAKEKDSTFIMHEAVRGMLPTNKLSRHVIMKMKTYTGAEHPHSAQKPALFTLPNKK</sequence>
<dbReference type="PANTHER" id="PTHR11545">
    <property type="entry name" value="RIBOSOMAL PROTEIN L13"/>
    <property type="match status" value="1"/>
</dbReference>
<accession>A0A150WRW9</accession>
<dbReference type="GO" id="GO:0017148">
    <property type="term" value="P:negative regulation of translation"/>
    <property type="evidence" value="ECO:0007669"/>
    <property type="project" value="TreeGrafter"/>
</dbReference>
<evidence type="ECO:0000256" key="4">
    <source>
        <dbReference type="HAMAP-Rule" id="MF_01366"/>
    </source>
</evidence>
<dbReference type="RefSeq" id="WP_061834702.1">
    <property type="nucleotide sequence ID" value="NZ_LUKE01000001.1"/>
</dbReference>
<keyword evidence="6" id="KW-1185">Reference proteome</keyword>
<dbReference type="GO" id="GO:0022625">
    <property type="term" value="C:cytosolic large ribosomal subunit"/>
    <property type="evidence" value="ECO:0007669"/>
    <property type="project" value="TreeGrafter"/>
</dbReference>
<dbReference type="PIRSF" id="PIRSF002181">
    <property type="entry name" value="Ribosomal_L13"/>
    <property type="match status" value="1"/>
</dbReference>
<comment type="similarity">
    <text evidence="1 4">Belongs to the universal ribosomal protein uL13 family.</text>
</comment>
<comment type="subunit">
    <text evidence="4">Part of the 50S ribosomal subunit.</text>
</comment>
<evidence type="ECO:0000256" key="1">
    <source>
        <dbReference type="ARBA" id="ARBA00006227"/>
    </source>
</evidence>
<name>A0A150WRW9_BDEBC</name>
<dbReference type="NCBIfam" id="TIGR01066">
    <property type="entry name" value="rplM_bact"/>
    <property type="match status" value="1"/>
</dbReference>
<dbReference type="InterPro" id="IPR005823">
    <property type="entry name" value="Ribosomal_uL13_bac-type"/>
</dbReference>
<organism evidence="5 6">
    <name type="scientific">Bdellovibrio bacteriovorus</name>
    <dbReference type="NCBI Taxonomy" id="959"/>
    <lineage>
        <taxon>Bacteria</taxon>
        <taxon>Pseudomonadati</taxon>
        <taxon>Bdellovibrionota</taxon>
        <taxon>Bdellovibrionia</taxon>
        <taxon>Bdellovibrionales</taxon>
        <taxon>Pseudobdellovibrionaceae</taxon>
        <taxon>Bdellovibrio</taxon>
    </lineage>
</organism>
<dbReference type="InterPro" id="IPR036899">
    <property type="entry name" value="Ribosomal_uL13_sf"/>
</dbReference>
<dbReference type="AlphaFoldDB" id="A0A150WRW9"/>
<evidence type="ECO:0000256" key="3">
    <source>
        <dbReference type="ARBA" id="ARBA00023274"/>
    </source>
</evidence>
<keyword evidence="3 4" id="KW-0687">Ribonucleoprotein</keyword>
<comment type="caution">
    <text evidence="5">The sequence shown here is derived from an EMBL/GenBank/DDBJ whole genome shotgun (WGS) entry which is preliminary data.</text>
</comment>
<keyword evidence="2 4" id="KW-0689">Ribosomal protein</keyword>
<dbReference type="Pfam" id="PF00572">
    <property type="entry name" value="Ribosomal_L13"/>
    <property type="match status" value="1"/>
</dbReference>
<dbReference type="Gene3D" id="3.90.1180.10">
    <property type="entry name" value="Ribosomal protein L13"/>
    <property type="match status" value="1"/>
</dbReference>
<dbReference type="GO" id="GO:0003729">
    <property type="term" value="F:mRNA binding"/>
    <property type="evidence" value="ECO:0007669"/>
    <property type="project" value="TreeGrafter"/>
</dbReference>
<dbReference type="CDD" id="cd00392">
    <property type="entry name" value="Ribosomal_L13"/>
    <property type="match status" value="1"/>
</dbReference>
<dbReference type="OrthoDB" id="5293206at2"/>
<reference evidence="5 6" key="1">
    <citation type="submission" date="2016-03" db="EMBL/GenBank/DDBJ databases">
        <authorList>
            <person name="Ploux O."/>
        </authorList>
    </citation>
    <scope>NUCLEOTIDE SEQUENCE [LARGE SCALE GENOMIC DNA]</scope>
    <source>
        <strain evidence="5 6">R0</strain>
    </source>
</reference>
<evidence type="ECO:0000313" key="5">
    <source>
        <dbReference type="EMBL" id="KYG67126.1"/>
    </source>
</evidence>
<dbReference type="PANTHER" id="PTHR11545:SF2">
    <property type="entry name" value="LARGE RIBOSOMAL SUBUNIT PROTEIN UL13M"/>
    <property type="match status" value="1"/>
</dbReference>
<dbReference type="EMBL" id="LUKE01000001">
    <property type="protein sequence ID" value="KYG67126.1"/>
    <property type="molecule type" value="Genomic_DNA"/>
</dbReference>
<dbReference type="Proteomes" id="UP000075320">
    <property type="component" value="Unassembled WGS sequence"/>
</dbReference>
<evidence type="ECO:0000313" key="6">
    <source>
        <dbReference type="Proteomes" id="UP000075320"/>
    </source>
</evidence>
<proteinExistence type="inferred from homology"/>